<organism evidence="1 2">
    <name type="scientific">Zophobas morio</name>
    <dbReference type="NCBI Taxonomy" id="2755281"/>
    <lineage>
        <taxon>Eukaryota</taxon>
        <taxon>Metazoa</taxon>
        <taxon>Ecdysozoa</taxon>
        <taxon>Arthropoda</taxon>
        <taxon>Hexapoda</taxon>
        <taxon>Insecta</taxon>
        <taxon>Pterygota</taxon>
        <taxon>Neoptera</taxon>
        <taxon>Endopterygota</taxon>
        <taxon>Coleoptera</taxon>
        <taxon>Polyphaga</taxon>
        <taxon>Cucujiformia</taxon>
        <taxon>Tenebrionidae</taxon>
        <taxon>Zophobas</taxon>
    </lineage>
</organism>
<dbReference type="EMBL" id="JALNTZ010000010">
    <property type="protein sequence ID" value="KAJ3640458.1"/>
    <property type="molecule type" value="Genomic_DNA"/>
</dbReference>
<comment type="caution">
    <text evidence="1">The sequence shown here is derived from an EMBL/GenBank/DDBJ whole genome shotgun (WGS) entry which is preliminary data.</text>
</comment>
<evidence type="ECO:0000313" key="2">
    <source>
        <dbReference type="Proteomes" id="UP001168821"/>
    </source>
</evidence>
<proteinExistence type="predicted"/>
<sequence length="138" mass="14776">MTKTGGGEDGAEILTPFEETVVNLIGEVPINGHPRTQETEVYFSDDDKDDVVMSVASVMAETSFNYVAVASPGGSPSISEKPEDCLPPSAFKDNPLRPGTYLAELQLRNLVRGISASTNPRQIYAEISRGVSISSTKL</sequence>
<keyword evidence="2" id="KW-1185">Reference proteome</keyword>
<dbReference type="Proteomes" id="UP001168821">
    <property type="component" value="Unassembled WGS sequence"/>
</dbReference>
<name>A0AA38HM53_9CUCU</name>
<protein>
    <submittedName>
        <fullName evidence="1">Uncharacterized protein</fullName>
    </submittedName>
</protein>
<accession>A0AA38HM53</accession>
<gene>
    <name evidence="1" type="ORF">Zmor_003752</name>
</gene>
<evidence type="ECO:0000313" key="1">
    <source>
        <dbReference type="EMBL" id="KAJ3640458.1"/>
    </source>
</evidence>
<reference evidence="1" key="1">
    <citation type="journal article" date="2023" name="G3 (Bethesda)">
        <title>Whole genome assemblies of Zophobas morio and Tenebrio molitor.</title>
        <authorList>
            <person name="Kaur S."/>
            <person name="Stinson S.A."/>
            <person name="diCenzo G.C."/>
        </authorList>
    </citation>
    <scope>NUCLEOTIDE SEQUENCE</scope>
    <source>
        <strain evidence="1">QUZm001</strain>
    </source>
</reference>
<dbReference type="AlphaFoldDB" id="A0AA38HM53"/>